<gene>
    <name evidence="2" type="ORF">E2C01_077934</name>
</gene>
<evidence type="ECO:0000256" key="1">
    <source>
        <dbReference type="SAM" id="MobiDB-lite"/>
    </source>
</evidence>
<organism evidence="2 3">
    <name type="scientific">Portunus trituberculatus</name>
    <name type="common">Swimming crab</name>
    <name type="synonym">Neptunus trituberculatus</name>
    <dbReference type="NCBI Taxonomy" id="210409"/>
    <lineage>
        <taxon>Eukaryota</taxon>
        <taxon>Metazoa</taxon>
        <taxon>Ecdysozoa</taxon>
        <taxon>Arthropoda</taxon>
        <taxon>Crustacea</taxon>
        <taxon>Multicrustacea</taxon>
        <taxon>Malacostraca</taxon>
        <taxon>Eumalacostraca</taxon>
        <taxon>Eucarida</taxon>
        <taxon>Decapoda</taxon>
        <taxon>Pleocyemata</taxon>
        <taxon>Brachyura</taxon>
        <taxon>Eubrachyura</taxon>
        <taxon>Portunoidea</taxon>
        <taxon>Portunidae</taxon>
        <taxon>Portuninae</taxon>
        <taxon>Portunus</taxon>
    </lineage>
</organism>
<reference evidence="2 3" key="1">
    <citation type="submission" date="2019-05" db="EMBL/GenBank/DDBJ databases">
        <title>Another draft genome of Portunus trituberculatus and its Hox gene families provides insights of decapod evolution.</title>
        <authorList>
            <person name="Jeong J.-H."/>
            <person name="Song I."/>
            <person name="Kim S."/>
            <person name="Choi T."/>
            <person name="Kim D."/>
            <person name="Ryu S."/>
            <person name="Kim W."/>
        </authorList>
    </citation>
    <scope>NUCLEOTIDE SEQUENCE [LARGE SCALE GENOMIC DNA]</scope>
    <source>
        <tissue evidence="2">Muscle</tissue>
    </source>
</reference>
<feature type="region of interest" description="Disordered" evidence="1">
    <location>
        <begin position="1"/>
        <end position="49"/>
    </location>
</feature>
<proteinExistence type="predicted"/>
<dbReference type="AlphaFoldDB" id="A0A5B7IFP8"/>
<comment type="caution">
    <text evidence="2">The sequence shown here is derived from an EMBL/GenBank/DDBJ whole genome shotgun (WGS) entry which is preliminary data.</text>
</comment>
<keyword evidence="3" id="KW-1185">Reference proteome</keyword>
<evidence type="ECO:0000313" key="3">
    <source>
        <dbReference type="Proteomes" id="UP000324222"/>
    </source>
</evidence>
<name>A0A5B7IFP8_PORTR</name>
<dbReference type="EMBL" id="VSRR010061925">
    <property type="protein sequence ID" value="MPC83230.1"/>
    <property type="molecule type" value="Genomic_DNA"/>
</dbReference>
<protein>
    <submittedName>
        <fullName evidence="2">Uncharacterized protein</fullName>
    </submittedName>
</protein>
<dbReference type="Proteomes" id="UP000324222">
    <property type="component" value="Unassembled WGS sequence"/>
</dbReference>
<sequence length="103" mass="10647">MCVTDETRWLKRRSAAPPAPPGGGRPPHHAPPKSLHSGSFSLPKRHLTAGSSSFSTGPLLGHATLVRGATACCRALGSPALLGWLRVGASPLFGSKDLVVYGP</sequence>
<evidence type="ECO:0000313" key="2">
    <source>
        <dbReference type="EMBL" id="MPC83230.1"/>
    </source>
</evidence>
<accession>A0A5B7IFP8</accession>